<evidence type="ECO:0000259" key="3">
    <source>
        <dbReference type="PROSITE" id="PS50157"/>
    </source>
</evidence>
<dbReference type="EMBL" id="JAWRVG010000014">
    <property type="protein sequence ID" value="KAK4075408.1"/>
    <property type="molecule type" value="Genomic_DNA"/>
</dbReference>
<dbReference type="InterPro" id="IPR036236">
    <property type="entry name" value="Znf_C2H2_sf"/>
</dbReference>
<accession>A0AAE1M5V6</accession>
<keyword evidence="1" id="KW-0863">Zinc-finger</keyword>
<dbReference type="InterPro" id="IPR013087">
    <property type="entry name" value="Znf_C2H2_type"/>
</dbReference>
<dbReference type="PROSITE" id="PS50157">
    <property type="entry name" value="ZINC_FINGER_C2H2_2"/>
    <property type="match status" value="3"/>
</dbReference>
<gene>
    <name evidence="4" type="ORF">Triagg1_4529</name>
</gene>
<dbReference type="Proteomes" id="UP001273209">
    <property type="component" value="Unassembled WGS sequence"/>
</dbReference>
<evidence type="ECO:0000313" key="4">
    <source>
        <dbReference type="EMBL" id="KAK4075408.1"/>
    </source>
</evidence>
<evidence type="ECO:0000256" key="2">
    <source>
        <dbReference type="SAM" id="MobiDB-lite"/>
    </source>
</evidence>
<feature type="region of interest" description="Disordered" evidence="2">
    <location>
        <begin position="747"/>
        <end position="776"/>
    </location>
</feature>
<comment type="caution">
    <text evidence="4">The sequence shown here is derived from an EMBL/GenBank/DDBJ whole genome shotgun (WGS) entry which is preliminary data.</text>
</comment>
<feature type="region of interest" description="Disordered" evidence="2">
    <location>
        <begin position="42"/>
        <end position="65"/>
    </location>
</feature>
<feature type="domain" description="C2H2-type" evidence="3">
    <location>
        <begin position="585"/>
        <end position="612"/>
    </location>
</feature>
<dbReference type="RefSeq" id="XP_062756546.1">
    <property type="nucleotide sequence ID" value="XM_062898943.1"/>
</dbReference>
<evidence type="ECO:0000313" key="5">
    <source>
        <dbReference type="Proteomes" id="UP001273209"/>
    </source>
</evidence>
<feature type="domain" description="C2H2-type" evidence="3">
    <location>
        <begin position="146"/>
        <end position="173"/>
    </location>
</feature>
<name>A0AAE1M5V6_9HYPO</name>
<dbReference type="GO" id="GO:0008270">
    <property type="term" value="F:zinc ion binding"/>
    <property type="evidence" value="ECO:0007669"/>
    <property type="project" value="UniProtKB-KW"/>
</dbReference>
<sequence length="836" mass="93763">MNRVPGDSQFHSSNSQDSPRFSEPYNLYQFYNTDGPWVPQNIIQPADTLNSSSRPSAYNSGARSFHDYRSTGLPSECGTAPDDSGYGGSRSTYSFAESVAGNDRCTENVYLETAAEQMIGDLNINPVVPMYTPPQMQHHQASPVEFRCEHCGAACKTKSELKKHSARHIKPYKCTYESCSKAKQGFSTPNDLARHKKTVHREHNDNDPIYICRHGSCSRKKEKLWPRADNFRSHLARSHNITLKADSDLGEYRHKPDTTKAPRIQDKARSTAHVNPGHRPMQLQDAPLLYTCPHQSCPQAKGKTWPRADDIRAHLSHDHNLQLDDDLKGYHFQSEATEAHALRGVGSSIADVDPEPRPPQLQDSPDLRGDQVSTTASGQVQNESSKQSDLPLTQTCLTSGDRPPLMRPGILDALTMSSVPGSETLASHPIVDLTCADEGSPGESEAMLPRDEVIPETFDHEGDDIIGDEEILDRQEPLMLEIASPAASVQLKVDSPQDDIPDSPMATKMPDQVLEASAAAPADAPTLESCKELLPLFKNAPTRDILSFLRNIPKNLLEQALKPEDQPASGNEDSSDPGEHQKAEILCKACGKAFSRNCELRKHMKRHEKPYGCTYKTCGKKFGSKNDWKRHESSQHFQLESWNCNVPGCDIVVPRRELFKSHLMDHHNVQDSQEIEKRQEDCRLGRHCDPRFWCGFCDKFVEIKGEVVNSWTKRCDHIDSHLFGKDGLERKTMRQWRYLEDKLAEWEPKGKPAEGSSSAGKKRKATEDVSSRPSKRTNISWNWNCCRCGHLETYHTSSSCQEGECQHQRCSNCKIEATEVRDDDDTEMVNMNQGAV</sequence>
<protein>
    <submittedName>
        <fullName evidence="4">Transcriptional regulator family: C2H2 zinc finger</fullName>
    </submittedName>
</protein>
<dbReference type="AlphaFoldDB" id="A0AAE1M5V6"/>
<feature type="compositionally biased region" description="Polar residues" evidence="2">
    <location>
        <begin position="42"/>
        <end position="62"/>
    </location>
</feature>
<feature type="region of interest" description="Disordered" evidence="2">
    <location>
        <begin position="1"/>
        <end position="22"/>
    </location>
</feature>
<keyword evidence="5" id="KW-1185">Reference proteome</keyword>
<organism evidence="4 5">
    <name type="scientific">Trichoderma aggressivum f. europaeum</name>
    <dbReference type="NCBI Taxonomy" id="173218"/>
    <lineage>
        <taxon>Eukaryota</taxon>
        <taxon>Fungi</taxon>
        <taxon>Dikarya</taxon>
        <taxon>Ascomycota</taxon>
        <taxon>Pezizomycotina</taxon>
        <taxon>Sordariomycetes</taxon>
        <taxon>Hypocreomycetidae</taxon>
        <taxon>Hypocreales</taxon>
        <taxon>Hypocreaceae</taxon>
        <taxon>Trichoderma</taxon>
    </lineage>
</organism>
<evidence type="ECO:0000256" key="1">
    <source>
        <dbReference type="PROSITE-ProRule" id="PRU00042"/>
    </source>
</evidence>
<dbReference type="PANTHER" id="PTHR35391:SF3">
    <property type="entry name" value="FINGER DOMAIN PROTEIN, PUTATIVE (AFU_ORTHOLOGUE AFUA_8G04300)-RELATED"/>
    <property type="match status" value="1"/>
</dbReference>
<dbReference type="Gene3D" id="3.30.160.60">
    <property type="entry name" value="Classic Zinc Finger"/>
    <property type="match status" value="3"/>
</dbReference>
<dbReference type="GeneID" id="87918847"/>
<dbReference type="SUPFAM" id="SSF57667">
    <property type="entry name" value="beta-beta-alpha zinc fingers"/>
    <property type="match status" value="1"/>
</dbReference>
<feature type="compositionally biased region" description="Polar residues" evidence="2">
    <location>
        <begin position="9"/>
        <end position="19"/>
    </location>
</feature>
<reference evidence="4" key="1">
    <citation type="submission" date="2023-11" db="EMBL/GenBank/DDBJ databases">
        <title>The genome sequences of three competitors of mushroom-forming fungi.</title>
        <authorList>
            <person name="Beijen E."/>
            <person name="Ohm R.A."/>
        </authorList>
    </citation>
    <scope>NUCLEOTIDE SEQUENCE</scope>
    <source>
        <strain evidence="4">CBS 100526</strain>
    </source>
</reference>
<feature type="compositionally biased region" description="Basic and acidic residues" evidence="2">
    <location>
        <begin position="249"/>
        <end position="269"/>
    </location>
</feature>
<dbReference type="PANTHER" id="PTHR35391">
    <property type="entry name" value="C2H2-TYPE DOMAIN-CONTAINING PROTEIN-RELATED"/>
    <property type="match status" value="1"/>
</dbReference>
<feature type="domain" description="C2H2-type" evidence="3">
    <location>
        <begin position="611"/>
        <end position="641"/>
    </location>
</feature>
<proteinExistence type="predicted"/>
<feature type="compositionally biased region" description="Polar residues" evidence="2">
    <location>
        <begin position="371"/>
        <end position="398"/>
    </location>
</feature>
<dbReference type="PROSITE" id="PS00028">
    <property type="entry name" value="ZINC_FINGER_C2H2_1"/>
    <property type="match status" value="3"/>
</dbReference>
<keyword evidence="1" id="KW-0862">Zinc</keyword>
<feature type="region of interest" description="Disordered" evidence="2">
    <location>
        <begin position="348"/>
        <end position="404"/>
    </location>
</feature>
<keyword evidence="1" id="KW-0479">Metal-binding</keyword>
<feature type="region of interest" description="Disordered" evidence="2">
    <location>
        <begin position="249"/>
        <end position="279"/>
    </location>
</feature>
<dbReference type="SMART" id="SM00355">
    <property type="entry name" value="ZnF_C2H2"/>
    <property type="match status" value="7"/>
</dbReference>
<feature type="region of interest" description="Disordered" evidence="2">
    <location>
        <begin position="559"/>
        <end position="580"/>
    </location>
</feature>